<comment type="caution">
    <text evidence="1">The sequence shown here is derived from an EMBL/GenBank/DDBJ whole genome shotgun (WGS) entry which is preliminary data.</text>
</comment>
<dbReference type="EMBL" id="BARS01001980">
    <property type="protein sequence ID" value="GAF79267.1"/>
    <property type="molecule type" value="Genomic_DNA"/>
</dbReference>
<organism evidence="1">
    <name type="scientific">marine sediment metagenome</name>
    <dbReference type="NCBI Taxonomy" id="412755"/>
    <lineage>
        <taxon>unclassified sequences</taxon>
        <taxon>metagenomes</taxon>
        <taxon>ecological metagenomes</taxon>
    </lineage>
</organism>
<reference evidence="1" key="1">
    <citation type="journal article" date="2014" name="Front. Microbiol.">
        <title>High frequency of phylogenetically diverse reductive dehalogenase-homologous genes in deep subseafloor sedimentary metagenomes.</title>
        <authorList>
            <person name="Kawai M."/>
            <person name="Futagami T."/>
            <person name="Toyoda A."/>
            <person name="Takaki Y."/>
            <person name="Nishi S."/>
            <person name="Hori S."/>
            <person name="Arai W."/>
            <person name="Tsubouchi T."/>
            <person name="Morono Y."/>
            <person name="Uchiyama I."/>
            <person name="Ito T."/>
            <person name="Fujiyama A."/>
            <person name="Inagaki F."/>
            <person name="Takami H."/>
        </authorList>
    </citation>
    <scope>NUCLEOTIDE SEQUENCE</scope>
    <source>
        <strain evidence="1">Expedition CK06-06</strain>
    </source>
</reference>
<evidence type="ECO:0000313" key="1">
    <source>
        <dbReference type="EMBL" id="GAF79267.1"/>
    </source>
</evidence>
<name>X0STJ6_9ZZZZ</name>
<accession>X0STJ6</accession>
<protein>
    <submittedName>
        <fullName evidence="1">Uncharacterized protein</fullName>
    </submittedName>
</protein>
<proteinExistence type="predicted"/>
<gene>
    <name evidence="1" type="ORF">S01H1_03667</name>
</gene>
<dbReference type="AlphaFoldDB" id="X0STJ6"/>
<sequence length="325" mass="39193">MMLLVIYNYYERFVGDWGKLDIVVKHIDPKILREIHSTDNESISIDKQKQMIKYIHYNIMRHSPTNILKRIYYEKKRDFNNEYGHDEYSKFSYLIYILRILFTDIKKCNVRITCLYLYIRIMNERIPKTCKLSSNEYINELHNFIYFLYGKGMDWNLQYPGILEDIRDLYYNIYIKNIRFTTYEKQCNRIQNKLYESISKTESWKPMLQNEKMYKTILNIIHRYKKNSCELGRVTINVLVLDISGWILFCNSYKFYMNKINVMNSSIKYHISFSAIEALDVVLQERLDYMIKKSCGLNDVIICDNIHFPFSTSLLHNFAGKIGYK</sequence>